<dbReference type="EMBL" id="CP036339">
    <property type="protein sequence ID" value="QDT71661.1"/>
    <property type="molecule type" value="Genomic_DNA"/>
</dbReference>
<proteinExistence type="predicted"/>
<keyword evidence="2" id="KW-1185">Reference proteome</keyword>
<reference evidence="1 2" key="1">
    <citation type="submission" date="2019-02" db="EMBL/GenBank/DDBJ databases">
        <title>Deep-cultivation of Planctomycetes and their phenomic and genomic characterization uncovers novel biology.</title>
        <authorList>
            <person name="Wiegand S."/>
            <person name="Jogler M."/>
            <person name="Boedeker C."/>
            <person name="Pinto D."/>
            <person name="Vollmers J."/>
            <person name="Rivas-Marin E."/>
            <person name="Kohn T."/>
            <person name="Peeters S.H."/>
            <person name="Heuer A."/>
            <person name="Rast P."/>
            <person name="Oberbeckmann S."/>
            <person name="Bunk B."/>
            <person name="Jeske O."/>
            <person name="Meyerdierks A."/>
            <person name="Storesund J.E."/>
            <person name="Kallscheuer N."/>
            <person name="Luecker S."/>
            <person name="Lage O.M."/>
            <person name="Pohl T."/>
            <person name="Merkel B.J."/>
            <person name="Hornburger P."/>
            <person name="Mueller R.-W."/>
            <person name="Bruemmer F."/>
            <person name="Labrenz M."/>
            <person name="Spormann A.M."/>
            <person name="Op den Camp H."/>
            <person name="Overmann J."/>
            <person name="Amann R."/>
            <person name="Jetten M.S.M."/>
            <person name="Mascher T."/>
            <person name="Medema M.H."/>
            <person name="Devos D.P."/>
            <person name="Kaster A.-K."/>
            <person name="Ovreas L."/>
            <person name="Rohde M."/>
            <person name="Galperin M.Y."/>
            <person name="Jogler C."/>
        </authorList>
    </citation>
    <scope>NUCLEOTIDE SEQUENCE [LARGE SCALE GENOMIC DNA]</scope>
    <source>
        <strain evidence="1 2">I41</strain>
    </source>
</reference>
<evidence type="ECO:0000313" key="1">
    <source>
        <dbReference type="EMBL" id="QDT71661.1"/>
    </source>
</evidence>
<sequence length="104" mass="12152">MSEIRDRARRGEPLLEVSPFTNQWHDDRHTLVDLARGIESNDLPFAITEVCEDGTESDVSITMLRNLLDQFRGIELQTQRDTMLELGEIENPDQFEPYDEDWTK</sequence>
<dbReference type="KEGG" id="llh:I41_08210"/>
<dbReference type="Proteomes" id="UP000317909">
    <property type="component" value="Chromosome"/>
</dbReference>
<dbReference type="RefSeq" id="WP_145431104.1">
    <property type="nucleotide sequence ID" value="NZ_CP036339.1"/>
</dbReference>
<evidence type="ECO:0000313" key="2">
    <source>
        <dbReference type="Proteomes" id="UP000317909"/>
    </source>
</evidence>
<organism evidence="1 2">
    <name type="scientific">Lacipirellula limnantheis</name>
    <dbReference type="NCBI Taxonomy" id="2528024"/>
    <lineage>
        <taxon>Bacteria</taxon>
        <taxon>Pseudomonadati</taxon>
        <taxon>Planctomycetota</taxon>
        <taxon>Planctomycetia</taxon>
        <taxon>Pirellulales</taxon>
        <taxon>Lacipirellulaceae</taxon>
        <taxon>Lacipirellula</taxon>
    </lineage>
</organism>
<accession>A0A517TTF1</accession>
<gene>
    <name evidence="1" type="ORF">I41_08210</name>
</gene>
<dbReference type="OrthoDB" id="9883303at2"/>
<name>A0A517TTF1_9BACT</name>
<dbReference type="AlphaFoldDB" id="A0A517TTF1"/>
<protein>
    <submittedName>
        <fullName evidence="1">Uncharacterized protein</fullName>
    </submittedName>
</protein>